<dbReference type="EMBL" id="JAPZDC010000007">
    <property type="protein sequence ID" value="MDN5064550.1"/>
    <property type="molecule type" value="Genomic_DNA"/>
</dbReference>
<organism evidence="1 2">
    <name type="scientific">Aliarcobacter butzleri</name>
    <dbReference type="NCBI Taxonomy" id="28197"/>
    <lineage>
        <taxon>Bacteria</taxon>
        <taxon>Pseudomonadati</taxon>
        <taxon>Campylobacterota</taxon>
        <taxon>Epsilonproteobacteria</taxon>
        <taxon>Campylobacterales</taxon>
        <taxon>Arcobacteraceae</taxon>
        <taxon>Aliarcobacter</taxon>
    </lineage>
</organism>
<gene>
    <name evidence="1" type="ORF">O8C91_10150</name>
</gene>
<evidence type="ECO:0000313" key="2">
    <source>
        <dbReference type="Proteomes" id="UP001171529"/>
    </source>
</evidence>
<dbReference type="RefSeq" id="WP_301344763.1">
    <property type="nucleotide sequence ID" value="NZ_JAPZDB010000006.1"/>
</dbReference>
<dbReference type="Pfam" id="PF04245">
    <property type="entry name" value="NA37"/>
    <property type="match status" value="1"/>
</dbReference>
<dbReference type="AlphaFoldDB" id="A0AAW7PUH6"/>
<sequence>MITTDNLKNVSLYTINKREHETFNEGLDTTLIEDTVITTYLINAINTTYNNRRELEFNYILRTTGNETILEYQTEENSRNENLLTNENEFLLDNDHPIVSKIIDILNFPNDTNLFKLKTRSIASILFSHTPLNAKKGDLVSCLFKLTNKYYLVFLKIDENKILNQGNDGLWIINSGLDIEAKLQKAAYIEIPIIDDTYQTNYLEWKLNAIDNISNDSQYWNIDFLGAHYKSDSKINSERFTKFFKDFIETVSNPQKKNDLTFSYRSYLKTNENFSIEEFENSVFGTSADFRSEKIRFRESIVEASQNTETGFDLVFSFHTPTIKKEYEKQGSFVFDGMLKIIPTRTTGNQGSDENILRENIAFIDEDTNEDFNDTRGKYAKIYYDDYSYDFK</sequence>
<protein>
    <submittedName>
        <fullName evidence="1">Nucleoid-associated protein</fullName>
    </submittedName>
</protein>
<evidence type="ECO:0000313" key="1">
    <source>
        <dbReference type="EMBL" id="MDN5064550.1"/>
    </source>
</evidence>
<reference evidence="1" key="2">
    <citation type="journal article" date="2023" name="Microorganisms">
        <title>Genomic Characterization of Arcobacter butzleri Strains Isolated from Various Sources in Lithuania.</title>
        <authorList>
            <person name="Uljanovas D."/>
            <person name="Golz G."/>
            <person name="Fleischmann S."/>
            <person name="Kudirkiene E."/>
            <person name="Kasetiene N."/>
            <person name="Grineviciene A."/>
            <person name="Tamuleviciene E."/>
            <person name="Aksomaitiene J."/>
            <person name="Alter T."/>
            <person name="Malakauskas M."/>
        </authorList>
    </citation>
    <scope>NUCLEOTIDE SEQUENCE</scope>
    <source>
        <strain evidence="1">RCM39</strain>
    </source>
</reference>
<dbReference type="GO" id="GO:0009295">
    <property type="term" value="C:nucleoid"/>
    <property type="evidence" value="ECO:0007669"/>
    <property type="project" value="InterPro"/>
</dbReference>
<dbReference type="InterPro" id="IPR007358">
    <property type="entry name" value="Nucleoid_associated_NdpA"/>
</dbReference>
<comment type="caution">
    <text evidence="1">The sequence shown here is derived from an EMBL/GenBank/DDBJ whole genome shotgun (WGS) entry which is preliminary data.</text>
</comment>
<accession>A0AAW7PUH6</accession>
<proteinExistence type="predicted"/>
<name>A0AAW7PUH6_9BACT</name>
<reference evidence="1" key="1">
    <citation type="submission" date="2022-12" db="EMBL/GenBank/DDBJ databases">
        <authorList>
            <person name="Uljanovas D."/>
        </authorList>
    </citation>
    <scope>NUCLEOTIDE SEQUENCE</scope>
    <source>
        <strain evidence="1">RCM39</strain>
    </source>
</reference>
<dbReference type="Proteomes" id="UP001171529">
    <property type="component" value="Unassembled WGS sequence"/>
</dbReference>